<comment type="catalytic activity">
    <reaction evidence="10">
        <text>[protein]-C-terminal L-amino acid-glycyl-phosphatidylethanolamide + H2O = [protein]-C-terminal L-amino acid-glycine + a 1,2-diacyl-sn-glycero-3-phosphoethanolamine</text>
        <dbReference type="Rhea" id="RHEA:67548"/>
        <dbReference type="Rhea" id="RHEA-COMP:17323"/>
        <dbReference type="Rhea" id="RHEA-COMP:17324"/>
        <dbReference type="ChEBI" id="CHEBI:15377"/>
        <dbReference type="ChEBI" id="CHEBI:64612"/>
        <dbReference type="ChEBI" id="CHEBI:172940"/>
        <dbReference type="ChEBI" id="CHEBI:172941"/>
    </reaction>
    <physiologicalReaction direction="left-to-right" evidence="10">
        <dbReference type="Rhea" id="RHEA:67549"/>
    </physiologicalReaction>
</comment>
<evidence type="ECO:0000256" key="1">
    <source>
        <dbReference type="ARBA" id="ARBA00004496"/>
    </source>
</evidence>
<reference evidence="13 14" key="1">
    <citation type="journal article" date="2007" name="Science">
        <title>Sea anemone genome reveals ancestral eumetazoan gene repertoire and genomic organization.</title>
        <authorList>
            <person name="Putnam N.H."/>
            <person name="Srivastava M."/>
            <person name="Hellsten U."/>
            <person name="Dirks B."/>
            <person name="Chapman J."/>
            <person name="Salamov A."/>
            <person name="Terry A."/>
            <person name="Shapiro H."/>
            <person name="Lindquist E."/>
            <person name="Kapitonov V.V."/>
            <person name="Jurka J."/>
            <person name="Genikhovich G."/>
            <person name="Grigoriev I.V."/>
            <person name="Lucas S.M."/>
            <person name="Steele R.E."/>
            <person name="Finnerty J.R."/>
            <person name="Technau U."/>
            <person name="Martindale M.Q."/>
            <person name="Rokhsar D.S."/>
        </authorList>
    </citation>
    <scope>NUCLEOTIDE SEQUENCE [LARGE SCALE GENOMIC DNA]</scope>
    <source>
        <strain evidence="14">CH2 X CH6</strain>
    </source>
</reference>
<sequence length="368" mass="41893">MAGPVMDAACVTYEGVSHEIETFPRTEEDVWILGKRYNILQGDMGYLNTDVRSRIWLTYRKNFPKIGGTGPTTDSGWGCMLRCGQMMLAQALVCRHLGRDWQWDPENNTTPEYMQILEAFLDKKDSLYSIHQIAQMGVSEGKAVGSWFGPNTVAQVLKKLSAFDDWSSLCLHVAMDNTVIIEDISNWRPLVLFIPLRLGLTEMNVVYNEPLKACFTFKQSLGIIGGRPNHATYFIGYFGNNLVYLDPHTTQQTVNPDELSRIPDGSFHCVYPCRMNIADVDPSVALGFFCKSEEDFDDLCQQIQKKIIDGKSRPMFEIAKDRPQHWPVLEIPTRPCDELNSSCQSDFTELTYEDEDRAYDTDGEYEIL</sequence>
<dbReference type="FunCoup" id="A7RTH8">
    <property type="interactions" value="731"/>
</dbReference>
<dbReference type="GO" id="GO:0000423">
    <property type="term" value="P:mitophagy"/>
    <property type="evidence" value="ECO:0000318"/>
    <property type="project" value="GO_Central"/>
</dbReference>
<dbReference type="InterPro" id="IPR005078">
    <property type="entry name" value="Peptidase_C54"/>
</dbReference>
<evidence type="ECO:0000256" key="6">
    <source>
        <dbReference type="ARBA" id="ARBA00022801"/>
    </source>
</evidence>
<evidence type="ECO:0000256" key="9">
    <source>
        <dbReference type="ARBA" id="ARBA00023006"/>
    </source>
</evidence>
<dbReference type="Proteomes" id="UP000001593">
    <property type="component" value="Unassembled WGS sequence"/>
</dbReference>
<accession>A7RTH8</accession>
<evidence type="ECO:0000256" key="3">
    <source>
        <dbReference type="ARBA" id="ARBA00022448"/>
    </source>
</evidence>
<comment type="similarity">
    <text evidence="2 11">Belongs to the peptidase C54 family.</text>
</comment>
<dbReference type="GO" id="GO:0034727">
    <property type="term" value="P:piecemeal microautophagy of the nucleus"/>
    <property type="evidence" value="ECO:0000318"/>
    <property type="project" value="GO_Central"/>
</dbReference>
<feature type="domain" description="Peptidase C54 catalytic" evidence="12">
    <location>
        <begin position="48"/>
        <end position="302"/>
    </location>
</feature>
<comment type="subcellular location">
    <subcellularLocation>
        <location evidence="1 11">Cytoplasm</location>
    </subcellularLocation>
</comment>
<keyword evidence="9 11" id="KW-0072">Autophagy</keyword>
<comment type="function">
    <text evidence="11">Cysteine protease that plays a key role in autophagy by mediating both proteolytic activation and delipidation of ATG8 family proteins.</text>
</comment>
<dbReference type="OMA" id="TGFGCMI"/>
<dbReference type="GO" id="GO:0005737">
    <property type="term" value="C:cytoplasm"/>
    <property type="evidence" value="ECO:0000318"/>
    <property type="project" value="GO_Central"/>
</dbReference>
<keyword evidence="7" id="KW-0788">Thiol protease</keyword>
<evidence type="ECO:0000256" key="5">
    <source>
        <dbReference type="ARBA" id="ARBA00022670"/>
    </source>
</evidence>
<protein>
    <recommendedName>
        <fullName evidence="11">Cysteine protease</fullName>
        <ecNumber evidence="11">3.4.22.-</ecNumber>
    </recommendedName>
</protein>
<evidence type="ECO:0000259" key="12">
    <source>
        <dbReference type="Pfam" id="PF03416"/>
    </source>
</evidence>
<evidence type="ECO:0000256" key="4">
    <source>
        <dbReference type="ARBA" id="ARBA00022490"/>
    </source>
</evidence>
<dbReference type="AlphaFoldDB" id="A7RTH8"/>
<dbReference type="EC" id="3.4.22.-" evidence="11"/>
<keyword evidence="8 11" id="KW-0653">Protein transport</keyword>
<dbReference type="InParanoid" id="A7RTH8"/>
<dbReference type="GO" id="GO:0016485">
    <property type="term" value="P:protein processing"/>
    <property type="evidence" value="ECO:0000318"/>
    <property type="project" value="GO_Central"/>
</dbReference>
<dbReference type="EMBL" id="DS469537">
    <property type="protein sequence ID" value="EDO45217.1"/>
    <property type="molecule type" value="Genomic_DNA"/>
</dbReference>
<dbReference type="GO" id="GO:0019786">
    <property type="term" value="F:protein-phosphatidylethanolamide deconjugating activity"/>
    <property type="evidence" value="ECO:0000318"/>
    <property type="project" value="GO_Central"/>
</dbReference>
<dbReference type="eggNOG" id="KOG2674">
    <property type="taxonomic scope" value="Eukaryota"/>
</dbReference>
<dbReference type="GO" id="GO:0000045">
    <property type="term" value="P:autophagosome assembly"/>
    <property type="evidence" value="ECO:0000318"/>
    <property type="project" value="GO_Central"/>
</dbReference>
<keyword evidence="4 11" id="KW-0963">Cytoplasm</keyword>
<organism evidence="13 14">
    <name type="scientific">Nematostella vectensis</name>
    <name type="common">Starlet sea anemone</name>
    <dbReference type="NCBI Taxonomy" id="45351"/>
    <lineage>
        <taxon>Eukaryota</taxon>
        <taxon>Metazoa</taxon>
        <taxon>Cnidaria</taxon>
        <taxon>Anthozoa</taxon>
        <taxon>Hexacorallia</taxon>
        <taxon>Actiniaria</taxon>
        <taxon>Edwardsiidae</taxon>
        <taxon>Nematostella</taxon>
    </lineage>
</organism>
<dbReference type="InterPro" id="IPR046792">
    <property type="entry name" value="Peptidase_C54_cat"/>
</dbReference>
<dbReference type="SUPFAM" id="SSF54001">
    <property type="entry name" value="Cysteine proteinases"/>
    <property type="match status" value="1"/>
</dbReference>
<dbReference type="GO" id="GO:0004197">
    <property type="term" value="F:cysteine-type endopeptidase activity"/>
    <property type="evidence" value="ECO:0000318"/>
    <property type="project" value="GO_Central"/>
</dbReference>
<evidence type="ECO:0000256" key="10">
    <source>
        <dbReference type="ARBA" id="ARBA00029362"/>
    </source>
</evidence>
<name>A7RTH8_NEMVE</name>
<dbReference type="STRING" id="45351.A7RTH8"/>
<evidence type="ECO:0000256" key="2">
    <source>
        <dbReference type="ARBA" id="ARBA00010958"/>
    </source>
</evidence>
<gene>
    <name evidence="13" type="ORF">NEMVEDRAFT_v1g201915</name>
</gene>
<keyword evidence="5 11" id="KW-0645">Protease</keyword>
<dbReference type="PhylomeDB" id="A7RTH8"/>
<dbReference type="GO" id="GO:0015031">
    <property type="term" value="P:protein transport"/>
    <property type="evidence" value="ECO:0007669"/>
    <property type="project" value="UniProtKB-KW"/>
</dbReference>
<dbReference type="MEROPS" id="C54.003"/>
<dbReference type="PANTHER" id="PTHR22624:SF49">
    <property type="entry name" value="CYSTEINE PROTEASE"/>
    <property type="match status" value="1"/>
</dbReference>
<evidence type="ECO:0000256" key="7">
    <source>
        <dbReference type="ARBA" id="ARBA00022807"/>
    </source>
</evidence>
<dbReference type="InterPro" id="IPR038765">
    <property type="entry name" value="Papain-like_cys_pep_sf"/>
</dbReference>
<evidence type="ECO:0000256" key="8">
    <source>
        <dbReference type="ARBA" id="ARBA00022927"/>
    </source>
</evidence>
<keyword evidence="14" id="KW-1185">Reference proteome</keyword>
<evidence type="ECO:0000313" key="13">
    <source>
        <dbReference type="EMBL" id="EDO45217.1"/>
    </source>
</evidence>
<proteinExistence type="inferred from homology"/>
<dbReference type="Pfam" id="PF03416">
    <property type="entry name" value="Peptidase_C54"/>
    <property type="match status" value="1"/>
</dbReference>
<keyword evidence="3" id="KW-0813">Transport</keyword>
<dbReference type="PANTHER" id="PTHR22624">
    <property type="entry name" value="CYSTEINE PROTEASE ATG4"/>
    <property type="match status" value="1"/>
</dbReference>
<dbReference type="HOGENOM" id="CLU_021259_0_1_1"/>
<dbReference type="GO" id="GO:0035973">
    <property type="term" value="P:aggrephagy"/>
    <property type="evidence" value="ECO:0000318"/>
    <property type="project" value="GO_Central"/>
</dbReference>
<evidence type="ECO:0000256" key="11">
    <source>
        <dbReference type="RuleBase" id="RU363115"/>
    </source>
</evidence>
<evidence type="ECO:0000313" key="14">
    <source>
        <dbReference type="Proteomes" id="UP000001593"/>
    </source>
</evidence>
<keyword evidence="6 11" id="KW-0378">Hydrolase</keyword>